<evidence type="ECO:0000313" key="2">
    <source>
        <dbReference type="EMBL" id="GES92294.1"/>
    </source>
</evidence>
<proteinExistence type="predicted"/>
<organism evidence="2 3">
    <name type="scientific">Rhizophagus clarus</name>
    <dbReference type="NCBI Taxonomy" id="94130"/>
    <lineage>
        <taxon>Eukaryota</taxon>
        <taxon>Fungi</taxon>
        <taxon>Fungi incertae sedis</taxon>
        <taxon>Mucoromycota</taxon>
        <taxon>Glomeromycotina</taxon>
        <taxon>Glomeromycetes</taxon>
        <taxon>Glomerales</taxon>
        <taxon>Glomeraceae</taxon>
        <taxon>Rhizophagus</taxon>
    </lineage>
</organism>
<gene>
    <name evidence="2" type="ORF">RCL2_001908000</name>
</gene>
<reference evidence="2" key="1">
    <citation type="submission" date="2019-10" db="EMBL/GenBank/DDBJ databases">
        <title>Conservation and host-specific expression of non-tandemly repeated heterogenous ribosome RNA gene in arbuscular mycorrhizal fungi.</title>
        <authorList>
            <person name="Maeda T."/>
            <person name="Kobayashi Y."/>
            <person name="Nakagawa T."/>
            <person name="Ezawa T."/>
            <person name="Yamaguchi K."/>
            <person name="Bino T."/>
            <person name="Nishimoto Y."/>
            <person name="Shigenobu S."/>
            <person name="Kawaguchi M."/>
        </authorList>
    </citation>
    <scope>NUCLEOTIDE SEQUENCE</scope>
    <source>
        <strain evidence="2">HR1</strain>
    </source>
</reference>
<dbReference type="OrthoDB" id="2339300at2759"/>
<protein>
    <submittedName>
        <fullName evidence="2">Uncharacterized protein</fullName>
    </submittedName>
</protein>
<evidence type="ECO:0000313" key="3">
    <source>
        <dbReference type="Proteomes" id="UP000615446"/>
    </source>
</evidence>
<evidence type="ECO:0000256" key="1">
    <source>
        <dbReference type="SAM" id="Phobius"/>
    </source>
</evidence>
<dbReference type="AlphaFoldDB" id="A0A8H3LW25"/>
<name>A0A8H3LW25_9GLOM</name>
<sequence length="432" mass="49037">MDLSNFLGEHRHSEPKHLLGLKIFTMIILICGLTGYLAILIIDVNQDAPIIITSYDNVNGVRPPSMHFKSVYNTSIYICAEGYMVNNGDLLPVDCSKDIKQSYDEETKNYLTDYQPSKDVLFTKKSLYYIMLFFSINEEITPEKLWDMSLTAYDSENDLYYQDPNNGIDGSMNTYTLMPGQDYTFIYYHLVKEVIVPSWMNDFGVPPTYERKPYITSNLIASPSQTDKSGHLMNFMIQPKYINTIQVDREVRTHTYLGGLGLIGGAWGLTATIYTFLFGANTLRPWGAVQSYCCGFSRLTQKKLKDSLPIIPFSDDSDIKDHQINSLSLAEQNKLLLTRLKSLELFLQEYVVDVQYLDRIRDNANKTNNAGERFNNQNTNSVSTTTLGTISSQQQTITISPNNLIQTSTTDSTPHHICNELLNNNNNANIID</sequence>
<dbReference type="Proteomes" id="UP000615446">
    <property type="component" value="Unassembled WGS sequence"/>
</dbReference>
<feature type="transmembrane region" description="Helical" evidence="1">
    <location>
        <begin position="21"/>
        <end position="42"/>
    </location>
</feature>
<keyword evidence="1" id="KW-0812">Transmembrane</keyword>
<comment type="caution">
    <text evidence="2">The sequence shown here is derived from an EMBL/GenBank/DDBJ whole genome shotgun (WGS) entry which is preliminary data.</text>
</comment>
<keyword evidence="1" id="KW-1133">Transmembrane helix</keyword>
<keyword evidence="1" id="KW-0472">Membrane</keyword>
<dbReference type="EMBL" id="BLAL01000215">
    <property type="protein sequence ID" value="GES92294.1"/>
    <property type="molecule type" value="Genomic_DNA"/>
</dbReference>
<accession>A0A8H3LW25</accession>